<gene>
    <name evidence="3" type="ORF">UU72_C0027G0013</name>
</gene>
<dbReference type="InterPro" id="IPR006976">
    <property type="entry name" value="VanZ-like"/>
</dbReference>
<dbReference type="AlphaFoldDB" id="A0A0G0WTP6"/>
<keyword evidence="1" id="KW-0472">Membrane</keyword>
<feature type="transmembrane region" description="Helical" evidence="1">
    <location>
        <begin position="47"/>
        <end position="64"/>
    </location>
</feature>
<name>A0A0G0WTP6_UNCKA</name>
<reference evidence="3 4" key="1">
    <citation type="journal article" date="2015" name="Nature">
        <title>rRNA introns, odd ribosomes, and small enigmatic genomes across a large radiation of phyla.</title>
        <authorList>
            <person name="Brown C.T."/>
            <person name="Hug L.A."/>
            <person name="Thomas B.C."/>
            <person name="Sharon I."/>
            <person name="Castelle C.J."/>
            <person name="Singh A."/>
            <person name="Wilkins M.J."/>
            <person name="Williams K.H."/>
            <person name="Banfield J.F."/>
        </authorList>
    </citation>
    <scope>NUCLEOTIDE SEQUENCE [LARGE SCALE GENOMIC DNA]</scope>
</reference>
<organism evidence="3 4">
    <name type="scientific">candidate division WWE3 bacterium GW2011_GWB1_41_6</name>
    <dbReference type="NCBI Taxonomy" id="1619112"/>
    <lineage>
        <taxon>Bacteria</taxon>
        <taxon>Katanobacteria</taxon>
    </lineage>
</organism>
<evidence type="ECO:0000259" key="2">
    <source>
        <dbReference type="Pfam" id="PF04892"/>
    </source>
</evidence>
<proteinExistence type="predicted"/>
<keyword evidence="1" id="KW-0812">Transmembrane</keyword>
<dbReference type="EMBL" id="LCBS01000027">
    <property type="protein sequence ID" value="KKS16120.1"/>
    <property type="molecule type" value="Genomic_DNA"/>
</dbReference>
<comment type="caution">
    <text evidence="3">The sequence shown here is derived from an EMBL/GenBank/DDBJ whole genome shotgun (WGS) entry which is preliminary data.</text>
</comment>
<dbReference type="NCBIfam" id="NF037970">
    <property type="entry name" value="vanZ_1"/>
    <property type="match status" value="1"/>
</dbReference>
<dbReference type="Proteomes" id="UP000034163">
    <property type="component" value="Unassembled WGS sequence"/>
</dbReference>
<protein>
    <submittedName>
        <fullName evidence="3">Phosphotransbutyrylase</fullName>
    </submittedName>
</protein>
<sequence>MNVSTTFLFIKRWLPAAAITSLIFALSSIKGQTINEAGLGDNTLHVIGHYVMYFLLCLSLYRGTKSIPSAVLFTILFGITDEYHQTYTLERSASVEDVLTDWAAALAAGVLLWKSYQDLPKILKDWLKA</sequence>
<evidence type="ECO:0000313" key="3">
    <source>
        <dbReference type="EMBL" id="KKS16120.1"/>
    </source>
</evidence>
<feature type="domain" description="VanZ-like" evidence="2">
    <location>
        <begin position="34"/>
        <end position="112"/>
    </location>
</feature>
<evidence type="ECO:0000256" key="1">
    <source>
        <dbReference type="SAM" id="Phobius"/>
    </source>
</evidence>
<evidence type="ECO:0000313" key="4">
    <source>
        <dbReference type="Proteomes" id="UP000034163"/>
    </source>
</evidence>
<dbReference type="Pfam" id="PF04892">
    <property type="entry name" value="VanZ"/>
    <property type="match status" value="1"/>
</dbReference>
<accession>A0A0G0WTP6</accession>
<keyword evidence="1" id="KW-1133">Transmembrane helix</keyword>